<keyword evidence="2" id="KW-0812">Transmembrane</keyword>
<feature type="transmembrane region" description="Helical" evidence="2">
    <location>
        <begin position="37"/>
        <end position="63"/>
    </location>
</feature>
<dbReference type="InterPro" id="IPR005804">
    <property type="entry name" value="FA_desaturase_dom"/>
</dbReference>
<feature type="region of interest" description="Disordered" evidence="1">
    <location>
        <begin position="309"/>
        <end position="332"/>
    </location>
</feature>
<feature type="transmembrane region" description="Helical" evidence="2">
    <location>
        <begin position="182"/>
        <end position="199"/>
    </location>
</feature>
<reference evidence="4 5" key="1">
    <citation type="submission" date="2023-07" db="EMBL/GenBank/DDBJ databases">
        <title>Genomic Encyclopedia of Type Strains, Phase IV (KMG-IV): sequencing the most valuable type-strain genomes for metagenomic binning, comparative biology and taxonomic classification.</title>
        <authorList>
            <person name="Goeker M."/>
        </authorList>
    </citation>
    <scope>NUCLEOTIDE SEQUENCE [LARGE SCALE GENOMIC DNA]</scope>
    <source>
        <strain evidence="4 5">B6-8</strain>
    </source>
</reference>
<proteinExistence type="predicted"/>
<evidence type="ECO:0000256" key="2">
    <source>
        <dbReference type="SAM" id="Phobius"/>
    </source>
</evidence>
<keyword evidence="5" id="KW-1185">Reference proteome</keyword>
<evidence type="ECO:0000259" key="3">
    <source>
        <dbReference type="Pfam" id="PF00487"/>
    </source>
</evidence>
<feature type="domain" description="Fatty acid desaturase" evidence="3">
    <location>
        <begin position="50"/>
        <end position="293"/>
    </location>
</feature>
<dbReference type="Proteomes" id="UP001241603">
    <property type="component" value="Unassembled WGS sequence"/>
</dbReference>
<accession>A0ABU0H6G9</accession>
<dbReference type="EMBL" id="JAUSVO010000002">
    <property type="protein sequence ID" value="MDQ0437622.1"/>
    <property type="molecule type" value="Genomic_DNA"/>
</dbReference>
<protein>
    <submittedName>
        <fullName evidence="4">Fatty acid desaturase</fullName>
    </submittedName>
</protein>
<feature type="transmembrane region" description="Helical" evidence="2">
    <location>
        <begin position="205"/>
        <end position="222"/>
    </location>
</feature>
<name>A0ABU0H6G9_9HYPH</name>
<evidence type="ECO:0000313" key="4">
    <source>
        <dbReference type="EMBL" id="MDQ0437622.1"/>
    </source>
</evidence>
<evidence type="ECO:0000256" key="1">
    <source>
        <dbReference type="SAM" id="MobiDB-lite"/>
    </source>
</evidence>
<dbReference type="Pfam" id="PF00487">
    <property type="entry name" value="FA_desaturase"/>
    <property type="match status" value="1"/>
</dbReference>
<keyword evidence="2" id="KW-0472">Membrane</keyword>
<organism evidence="4 5">
    <name type="scientific">Kaistia dalseonensis</name>
    <dbReference type="NCBI Taxonomy" id="410840"/>
    <lineage>
        <taxon>Bacteria</taxon>
        <taxon>Pseudomonadati</taxon>
        <taxon>Pseudomonadota</taxon>
        <taxon>Alphaproteobacteria</taxon>
        <taxon>Hyphomicrobiales</taxon>
        <taxon>Kaistiaceae</taxon>
        <taxon>Kaistia</taxon>
    </lineage>
</organism>
<evidence type="ECO:0000313" key="5">
    <source>
        <dbReference type="Proteomes" id="UP001241603"/>
    </source>
</evidence>
<dbReference type="RefSeq" id="WP_266348528.1">
    <property type="nucleotide sequence ID" value="NZ_JAPKNG010000002.1"/>
</dbReference>
<gene>
    <name evidence="4" type="ORF">QO014_002007</name>
</gene>
<keyword evidence="2" id="KW-1133">Transmembrane helix</keyword>
<sequence>MSDITQESARDARIAEAVRASAHAIEWPTLTLVLAVYFGWAAVTYFHAAMPLWLVSLVGAVLITAHSSLQHEMLHGHPTRWRGLNRQLASIPLSLWLPYESYRISHLIHHVDDRLTDPLDDPESYYWSEQGWRSLGPIGRALVWAQSTLAGRMLIGPFWNIGRFLRDEAGKIWAGDRTTRRIWSAHLLHVAPVLAWLVFVADMNLAFYLFAIVYPGTAILLIRSFAEHRAEANVIERTAIVEGSWLLGPLFLFNNLHAAHHALPTKPWYELPAWYRANRERLIAENDGLVYRTYFDVARRYLFTPHDRPSHPFGRAPSRLAAGEGTEPNHAA</sequence>
<comment type="caution">
    <text evidence="4">The sequence shown here is derived from an EMBL/GenBank/DDBJ whole genome shotgun (WGS) entry which is preliminary data.</text>
</comment>